<dbReference type="AlphaFoldDB" id="A0A1Y1I156"/>
<dbReference type="OrthoDB" id="2012566at2759"/>
<dbReference type="InterPro" id="IPR023214">
    <property type="entry name" value="HAD_sf"/>
</dbReference>
<dbReference type="InterPro" id="IPR006439">
    <property type="entry name" value="HAD-SF_hydro_IA"/>
</dbReference>
<dbReference type="SFLD" id="SFLDS00003">
    <property type="entry name" value="Haloacid_Dehalogenase"/>
    <property type="match status" value="1"/>
</dbReference>
<dbReference type="InterPro" id="IPR036412">
    <property type="entry name" value="HAD-like_sf"/>
</dbReference>
<dbReference type="Proteomes" id="UP000054558">
    <property type="component" value="Unassembled WGS sequence"/>
</dbReference>
<dbReference type="STRING" id="105231.A0A1Y1I156"/>
<name>A0A1Y1I156_KLENI</name>
<dbReference type="Gene3D" id="3.40.50.1000">
    <property type="entry name" value="HAD superfamily/HAD-like"/>
    <property type="match status" value="1"/>
</dbReference>
<dbReference type="GO" id="GO:0009507">
    <property type="term" value="C:chloroplast"/>
    <property type="evidence" value="ECO:0000318"/>
    <property type="project" value="GO_Central"/>
</dbReference>
<protein>
    <submittedName>
        <fullName evidence="1">Haloacid dehalogenase-like hydrolase (HAD) superfamily protein</fullName>
    </submittedName>
</protein>
<keyword evidence="2" id="KW-1185">Reference proteome</keyword>
<accession>A0A1Y1I156</accession>
<dbReference type="Pfam" id="PF00702">
    <property type="entry name" value="Hydrolase"/>
    <property type="match status" value="1"/>
</dbReference>
<dbReference type="EMBL" id="DF237147">
    <property type="protein sequence ID" value="GAQ84644.1"/>
    <property type="molecule type" value="Genomic_DNA"/>
</dbReference>
<evidence type="ECO:0000313" key="1">
    <source>
        <dbReference type="EMBL" id="GAQ84644.1"/>
    </source>
</evidence>
<dbReference type="PANTHER" id="PTHR43611">
    <property type="entry name" value="ALPHA-D-GLUCOSE 1-PHOSPHATE PHOSPHATASE"/>
    <property type="match status" value="1"/>
</dbReference>
<dbReference type="PANTHER" id="PTHR43611:SF3">
    <property type="entry name" value="FLAVIN MONONUCLEOTIDE HYDROLASE 1, CHLOROPLATIC"/>
    <property type="match status" value="1"/>
</dbReference>
<reference evidence="1 2" key="1">
    <citation type="journal article" date="2014" name="Nat. Commun.">
        <title>Klebsormidium flaccidum genome reveals primary factors for plant terrestrial adaptation.</title>
        <authorList>
            <person name="Hori K."/>
            <person name="Maruyama F."/>
            <person name="Fujisawa T."/>
            <person name="Togashi T."/>
            <person name="Yamamoto N."/>
            <person name="Seo M."/>
            <person name="Sato S."/>
            <person name="Yamada T."/>
            <person name="Mori H."/>
            <person name="Tajima N."/>
            <person name="Moriyama T."/>
            <person name="Ikeuchi M."/>
            <person name="Watanabe M."/>
            <person name="Wada H."/>
            <person name="Kobayashi K."/>
            <person name="Saito M."/>
            <person name="Masuda T."/>
            <person name="Sasaki-Sekimoto Y."/>
            <person name="Mashiguchi K."/>
            <person name="Awai K."/>
            <person name="Shimojima M."/>
            <person name="Masuda S."/>
            <person name="Iwai M."/>
            <person name="Nobusawa T."/>
            <person name="Narise T."/>
            <person name="Kondo S."/>
            <person name="Saito H."/>
            <person name="Sato R."/>
            <person name="Murakawa M."/>
            <person name="Ihara Y."/>
            <person name="Oshima-Yamada Y."/>
            <person name="Ohtaka K."/>
            <person name="Satoh M."/>
            <person name="Sonobe K."/>
            <person name="Ishii M."/>
            <person name="Ohtani R."/>
            <person name="Kanamori-Sato M."/>
            <person name="Honoki R."/>
            <person name="Miyazaki D."/>
            <person name="Mochizuki H."/>
            <person name="Umetsu J."/>
            <person name="Higashi K."/>
            <person name="Shibata D."/>
            <person name="Kamiya Y."/>
            <person name="Sato N."/>
            <person name="Nakamura Y."/>
            <person name="Tabata S."/>
            <person name="Ida S."/>
            <person name="Kurokawa K."/>
            <person name="Ohta H."/>
        </authorList>
    </citation>
    <scope>NUCLEOTIDE SEQUENCE [LARGE SCALE GENOMIC DNA]</scope>
    <source>
        <strain evidence="1 2">NIES-2285</strain>
    </source>
</reference>
<sequence>MVVNTAEQESTKRKLPVLLFDVMDTLIRDPFYEDMPKFFKLTLKELFAVKHPTAWIEFETGLISEGELLSKFFKDGRDFDLTGLKDCAYEGYRWIEGCEDLLRRVQEAGYEAHAFTNYPHWYKMIEEKLSLSRYLDWTFVSCHTGRRKPDLEAFMEAATTLGLEPQDCVFIDDRLKNVEAAQAVGMAGILFESASSLEVELEKLGISLESQPLQPSLPL</sequence>
<dbReference type="NCBIfam" id="TIGR01509">
    <property type="entry name" value="HAD-SF-IA-v3"/>
    <property type="match status" value="1"/>
</dbReference>
<evidence type="ECO:0000313" key="2">
    <source>
        <dbReference type="Proteomes" id="UP000054558"/>
    </source>
</evidence>
<keyword evidence="1" id="KW-0378">Hydrolase</keyword>
<dbReference type="GO" id="GO:0090711">
    <property type="term" value="F:FMN hydrolase activity"/>
    <property type="evidence" value="ECO:0000318"/>
    <property type="project" value="GO_Central"/>
</dbReference>
<organism evidence="1 2">
    <name type="scientific">Klebsormidium nitens</name>
    <name type="common">Green alga</name>
    <name type="synonym">Ulothrix nitens</name>
    <dbReference type="NCBI Taxonomy" id="105231"/>
    <lineage>
        <taxon>Eukaryota</taxon>
        <taxon>Viridiplantae</taxon>
        <taxon>Streptophyta</taxon>
        <taxon>Klebsormidiophyceae</taxon>
        <taxon>Klebsormidiales</taxon>
        <taxon>Klebsormidiaceae</taxon>
        <taxon>Klebsormidium</taxon>
    </lineage>
</organism>
<proteinExistence type="predicted"/>
<gene>
    <name evidence="1" type="ORF">KFL_001980270</name>
</gene>
<dbReference type="SUPFAM" id="SSF56784">
    <property type="entry name" value="HAD-like"/>
    <property type="match status" value="1"/>
</dbReference>
<dbReference type="OMA" id="FIDDRMT"/>
<dbReference type="SFLD" id="SFLDG01129">
    <property type="entry name" value="C1.5:_HAD__Beta-PGM__Phosphata"/>
    <property type="match status" value="1"/>
</dbReference>